<dbReference type="VEuPathDB" id="FungiDB:PSHT_10355"/>
<dbReference type="VEuPathDB" id="FungiDB:PSTT_16186"/>
<dbReference type="AlphaFoldDB" id="A0A2S4VAY0"/>
<reference evidence="4" key="3">
    <citation type="journal article" date="2018" name="Mol. Plant Microbe Interact.">
        <title>Genome sequence resources for the wheat stripe rust pathogen (Puccinia striiformis f. sp. tritici) and the barley stripe rust pathogen (Puccinia striiformis f. sp. hordei).</title>
        <authorList>
            <person name="Xia C."/>
            <person name="Wang M."/>
            <person name="Yin C."/>
            <person name="Cornejo O.E."/>
            <person name="Hulbert S.H."/>
            <person name="Chen X."/>
        </authorList>
    </citation>
    <scope>NUCLEOTIDE SEQUENCE [LARGE SCALE GENOMIC DNA]</scope>
    <source>
        <strain evidence="4">93TX-2</strain>
    </source>
</reference>
<reference evidence="4" key="2">
    <citation type="journal article" date="2018" name="BMC Genomics">
        <title>Genomic insights into host adaptation between the wheat stripe rust pathogen (Puccinia striiformis f. sp. tritici) and the barley stripe rust pathogen (Puccinia striiformis f. sp. hordei).</title>
        <authorList>
            <person name="Xia C."/>
            <person name="Wang M."/>
            <person name="Yin C."/>
            <person name="Cornejo O.E."/>
            <person name="Hulbert S.H."/>
            <person name="Chen X."/>
        </authorList>
    </citation>
    <scope>NUCLEOTIDE SEQUENCE [LARGE SCALE GENOMIC DNA]</scope>
    <source>
        <strain evidence="4">93TX-2</strain>
    </source>
</reference>
<feature type="coiled-coil region" evidence="1">
    <location>
        <begin position="153"/>
        <end position="219"/>
    </location>
</feature>
<evidence type="ECO:0000313" key="3">
    <source>
        <dbReference type="EMBL" id="POW06625.1"/>
    </source>
</evidence>
<gene>
    <name evidence="3" type="ORF">PSHT_10355</name>
    <name evidence="2" type="ORF">PSHT_16427</name>
</gene>
<dbReference type="EMBL" id="PKSM01000527">
    <property type="protein sequence ID" value="POV94112.1"/>
    <property type="molecule type" value="Genomic_DNA"/>
</dbReference>
<keyword evidence="4" id="KW-1185">Reference proteome</keyword>
<name>A0A2S4VAY0_9BASI</name>
<reference evidence="3 4" key="1">
    <citation type="submission" date="2017-12" db="EMBL/GenBank/DDBJ databases">
        <title>Gene loss provides genomic basis for host adaptation in cereal stripe rust fungi.</title>
        <authorList>
            <person name="Xia C."/>
        </authorList>
    </citation>
    <scope>NUCLEOTIDE SEQUENCE [LARGE SCALE GENOMIC DNA]</scope>
    <source>
        <strain evidence="3 4">93TX-2</strain>
    </source>
</reference>
<evidence type="ECO:0000256" key="1">
    <source>
        <dbReference type="SAM" id="Coils"/>
    </source>
</evidence>
<sequence length="435" mass="49886">MLIPSLITEPTTTRATAQNSNNSSELGQAQTQQLEYVACVISFADAQAIVNPYHSLENLVCAPSSRFFASLSFSSEVEYSLTIETSRDVASAYTTHDHHFLRGKRKFSGSVEKMKTDFETSFYKRESDSPTLGGYTNAREKADYDEGDMWAENENLRDALKKLEQSAKKLSRNETVILRQLEDSEQDRYTLEGKLSEVRDECNTAIKNYNEALKQLRLTTVELDAMTLKWKLSEQQADCVAETEIKTVTNNESKEIENKQRVEKPSLSLRELRLKNIELLTIVKSQETSIQQLEDTIRALKEKESCVEDRIYIGAKVFLSEELASHDIEAATKDEESKTNQNMAFEELKQSVIPEPTLIDLKMRRGFGAAATRREFWEVVLRHWVKTSKKTVFWSGFFLVGFYVLLHRSTTTGDDARVNAWWYLKEKYPVKNKIL</sequence>
<evidence type="ECO:0000313" key="4">
    <source>
        <dbReference type="Proteomes" id="UP000238274"/>
    </source>
</evidence>
<evidence type="ECO:0000313" key="2">
    <source>
        <dbReference type="EMBL" id="POV94112.1"/>
    </source>
</evidence>
<keyword evidence="1" id="KW-0175">Coiled coil</keyword>
<protein>
    <submittedName>
        <fullName evidence="3">Uncharacterized protein</fullName>
    </submittedName>
</protein>
<accession>A0A2S4VAY0</accession>
<feature type="coiled-coil region" evidence="1">
    <location>
        <begin position="283"/>
        <end position="310"/>
    </location>
</feature>
<dbReference type="VEuPathDB" id="FungiDB:PSHT_16427"/>
<organism evidence="3 4">
    <name type="scientific">Puccinia striiformis</name>
    <dbReference type="NCBI Taxonomy" id="27350"/>
    <lineage>
        <taxon>Eukaryota</taxon>
        <taxon>Fungi</taxon>
        <taxon>Dikarya</taxon>
        <taxon>Basidiomycota</taxon>
        <taxon>Pucciniomycotina</taxon>
        <taxon>Pucciniomycetes</taxon>
        <taxon>Pucciniales</taxon>
        <taxon>Pucciniaceae</taxon>
        <taxon>Puccinia</taxon>
    </lineage>
</organism>
<comment type="caution">
    <text evidence="3">The sequence shown here is derived from an EMBL/GenBank/DDBJ whole genome shotgun (WGS) entry which is preliminary data.</text>
</comment>
<dbReference type="EMBL" id="PKSM01000156">
    <property type="protein sequence ID" value="POW06625.1"/>
    <property type="molecule type" value="Genomic_DNA"/>
</dbReference>
<proteinExistence type="predicted"/>
<dbReference type="Proteomes" id="UP000238274">
    <property type="component" value="Unassembled WGS sequence"/>
</dbReference>